<dbReference type="OrthoDB" id="2530475at2759"/>
<dbReference type="AlphaFoldDB" id="A0A2S5BGZ4"/>
<protein>
    <submittedName>
        <fullName evidence="1">Uncharacterized protein</fullName>
    </submittedName>
</protein>
<keyword evidence="2" id="KW-1185">Reference proteome</keyword>
<organism evidence="1 2">
    <name type="scientific">Rhodotorula taiwanensis</name>
    <dbReference type="NCBI Taxonomy" id="741276"/>
    <lineage>
        <taxon>Eukaryota</taxon>
        <taxon>Fungi</taxon>
        <taxon>Dikarya</taxon>
        <taxon>Basidiomycota</taxon>
        <taxon>Pucciniomycotina</taxon>
        <taxon>Microbotryomycetes</taxon>
        <taxon>Sporidiobolales</taxon>
        <taxon>Sporidiobolaceae</taxon>
        <taxon>Rhodotorula</taxon>
    </lineage>
</organism>
<dbReference type="Proteomes" id="UP000237144">
    <property type="component" value="Unassembled WGS sequence"/>
</dbReference>
<evidence type="ECO:0000313" key="2">
    <source>
        <dbReference type="Proteomes" id="UP000237144"/>
    </source>
</evidence>
<name>A0A2S5BGZ4_9BASI</name>
<proteinExistence type="predicted"/>
<comment type="caution">
    <text evidence="1">The sequence shown here is derived from an EMBL/GenBank/DDBJ whole genome shotgun (WGS) entry which is preliminary data.</text>
</comment>
<dbReference type="EMBL" id="PJQD01000008">
    <property type="protein sequence ID" value="POY76024.1"/>
    <property type="molecule type" value="Genomic_DNA"/>
</dbReference>
<sequence>MESLLDPTRDPSSACVVALPSTSYDPAHCSEDDPATSMSIAFVEPEMDSAVRFVEVRDVSLKKPADADARFRRLVHDLLLEPLQVSDSKYSLLGTSPDSSEVDGAGRKYKRISRKQVKPRWKLFSVAVWTPRVGAQAPVMTQSTYLCYCIGVTHESLYYATKAYEPLQDPLRFIRLVQQRLARRTLSCQKGDAFVRLPVEIWELIKYELVHLELERARADMAARIKEHPCEEQDESGCGAVDWHTVRDGCVAADELGYDLTGVSTGEELVTCRKLLSAYGLSMPSSDPLFEARRGEDSFYAASTRPDSVAIIALPAAHEKNLLDTADYTAHDVLELSDSHIYNDAVCNVSFDVPANANLRFAALVRDYHLDPVEIDDGEVRVAGTSSSCLATRSERMYARVRPEQLCPRWKLFSTAFADW</sequence>
<gene>
    <name evidence="1" type="ORF">BMF94_0747</name>
</gene>
<accession>A0A2S5BGZ4</accession>
<dbReference type="STRING" id="741276.A0A2S5BGZ4"/>
<reference evidence="1 2" key="1">
    <citation type="journal article" date="2018" name="Front. Microbiol.">
        <title>Prospects for Fungal Bioremediation of Acidic Radioactive Waste Sites: Characterization and Genome Sequence of Rhodotorula taiwanensis MD1149.</title>
        <authorList>
            <person name="Tkavc R."/>
            <person name="Matrosova V.Y."/>
            <person name="Grichenko O.E."/>
            <person name="Gostincar C."/>
            <person name="Volpe R.P."/>
            <person name="Klimenkova P."/>
            <person name="Gaidamakova E.K."/>
            <person name="Zhou C.E."/>
            <person name="Stewart B.J."/>
            <person name="Lyman M.G."/>
            <person name="Malfatti S.A."/>
            <person name="Rubinfeld B."/>
            <person name="Courtot M."/>
            <person name="Singh J."/>
            <person name="Dalgard C.L."/>
            <person name="Hamilton T."/>
            <person name="Frey K.G."/>
            <person name="Gunde-Cimerman N."/>
            <person name="Dugan L."/>
            <person name="Daly M.J."/>
        </authorList>
    </citation>
    <scope>NUCLEOTIDE SEQUENCE [LARGE SCALE GENOMIC DNA]</scope>
    <source>
        <strain evidence="1 2">MD1149</strain>
    </source>
</reference>
<evidence type="ECO:0000313" key="1">
    <source>
        <dbReference type="EMBL" id="POY76024.1"/>
    </source>
</evidence>